<dbReference type="HOGENOM" id="CLU_026368_1_0_0"/>
<dbReference type="Pfam" id="PF13519">
    <property type="entry name" value="VWA_2"/>
    <property type="match status" value="1"/>
</dbReference>
<dbReference type="SUPFAM" id="SSF53300">
    <property type="entry name" value="vWA-like"/>
    <property type="match status" value="1"/>
</dbReference>
<keyword evidence="1" id="KW-1133">Transmembrane helix</keyword>
<keyword evidence="1" id="KW-0812">Transmembrane</keyword>
<dbReference type="PANTHER" id="PTHR37464:SF1">
    <property type="entry name" value="BLL2463 PROTEIN"/>
    <property type="match status" value="1"/>
</dbReference>
<dbReference type="CDD" id="cd00198">
    <property type="entry name" value="vWFA"/>
    <property type="match status" value="1"/>
</dbReference>
<feature type="domain" description="Aerotolerance regulator N-terminal" evidence="2">
    <location>
        <begin position="1"/>
        <end position="78"/>
    </location>
</feature>
<sequence>MSILSPVMLWFLALIPALLLLHLLKPKPKQMEVANLFLWQELLKERGGNITFKRLTNNLPLWLQILIILLLSLALTQPVWTRLAQQRGDVIVIMDISASMNVKTQTGTRFELAQQQAADLIDRLDSRQNVMVIAAGYDAAVASAWTDDHAAAKQAIRDLKATDAPARLEQSLFLAASFLHPNQDDTMHLFTDGADRKLRELVSAYPQLTLALISGGEKNLGITKFEFRQSFAAANQYEIMAAVKNFSAAPLSAPLRLFIDRKQVFETSVALEAGEEDVVIAPYSGVMSGIAKIELDVDDDFDADNRAYLALNATKDLWVLLASKGNFFIERLLEAYPNILVTRLEAIEPATWQEQVRRHDIAIVDRMNIPETTSGNLLLIEAYSPSIPIRKTGEVEFPIVTNWDRHSPLLANADPRNTRIEQASVVESDPSAQAVIESPETPLMMSYDGNGLRAVFLGFDIERSDLPIKVAFPVIMSNLLNWLNPQKLTASTLYATAGTPFPIYLSPDTTEFATRIPGGKSVKHAVTASPFLFTDTNQVGIYDIIEGGKTRYFTVNLVNEDESNIIPPPYDFSNQPRAAASVETAPTQQPLWMWLVMAALLTLMGEWFSWLKVG</sequence>
<dbReference type="InterPro" id="IPR002035">
    <property type="entry name" value="VWF_A"/>
</dbReference>
<dbReference type="STRING" id="1499966.U14_03068"/>
<evidence type="ECO:0000313" key="5">
    <source>
        <dbReference type="Proteomes" id="UP000030700"/>
    </source>
</evidence>
<accession>A0A081BN56</accession>
<feature type="transmembrane region" description="Helical" evidence="1">
    <location>
        <begin position="6"/>
        <end position="24"/>
    </location>
</feature>
<evidence type="ECO:0008006" key="6">
    <source>
        <dbReference type="Google" id="ProtNLM"/>
    </source>
</evidence>
<dbReference type="InterPro" id="IPR036465">
    <property type="entry name" value="vWFA_dom_sf"/>
</dbReference>
<protein>
    <recommendedName>
        <fullName evidence="6">VWFA domain-containing protein</fullName>
    </recommendedName>
</protein>
<dbReference type="InterPro" id="IPR024163">
    <property type="entry name" value="Aerotolerance_reg_N"/>
</dbReference>
<dbReference type="PANTHER" id="PTHR37464">
    <property type="entry name" value="BLL2463 PROTEIN"/>
    <property type="match status" value="1"/>
</dbReference>
<evidence type="ECO:0000313" key="4">
    <source>
        <dbReference type="EMBL" id="GAK51822.1"/>
    </source>
</evidence>
<dbReference type="Proteomes" id="UP000030700">
    <property type="component" value="Unassembled WGS sequence"/>
</dbReference>
<proteinExistence type="predicted"/>
<evidence type="ECO:0000256" key="1">
    <source>
        <dbReference type="SAM" id="Phobius"/>
    </source>
</evidence>
<organism evidence="4">
    <name type="scientific">Candidatus Moduliflexus flocculans</name>
    <dbReference type="NCBI Taxonomy" id="1499966"/>
    <lineage>
        <taxon>Bacteria</taxon>
        <taxon>Candidatus Moduliflexota</taxon>
        <taxon>Candidatus Moduliflexia</taxon>
        <taxon>Candidatus Moduliflexales</taxon>
        <taxon>Candidatus Moduliflexaceae</taxon>
    </lineage>
</organism>
<keyword evidence="1" id="KW-0472">Membrane</keyword>
<dbReference type="AlphaFoldDB" id="A0A081BN56"/>
<feature type="transmembrane region" description="Helical" evidence="1">
    <location>
        <begin position="61"/>
        <end position="80"/>
    </location>
</feature>
<dbReference type="Gene3D" id="3.40.50.410">
    <property type="entry name" value="von Willebrand factor, type A domain"/>
    <property type="match status" value="1"/>
</dbReference>
<evidence type="ECO:0000259" key="2">
    <source>
        <dbReference type="Pfam" id="PF07584"/>
    </source>
</evidence>
<feature type="domain" description="VWFA" evidence="3">
    <location>
        <begin position="90"/>
        <end position="193"/>
    </location>
</feature>
<keyword evidence="5" id="KW-1185">Reference proteome</keyword>
<gene>
    <name evidence="4" type="ORF">U14_03068</name>
</gene>
<reference evidence="4" key="1">
    <citation type="journal article" date="2015" name="PeerJ">
        <title>First genomic representation of candidate bacterial phylum KSB3 points to enhanced environmental sensing as a trigger of wastewater bulking.</title>
        <authorList>
            <person name="Sekiguchi Y."/>
            <person name="Ohashi A."/>
            <person name="Parks D.H."/>
            <person name="Yamauchi T."/>
            <person name="Tyson G.W."/>
            <person name="Hugenholtz P."/>
        </authorList>
    </citation>
    <scope>NUCLEOTIDE SEQUENCE [LARGE SCALE GENOMIC DNA]</scope>
</reference>
<dbReference type="Pfam" id="PF07584">
    <property type="entry name" value="BatA"/>
    <property type="match status" value="1"/>
</dbReference>
<name>A0A081BN56_9BACT</name>
<dbReference type="EMBL" id="DF820457">
    <property type="protein sequence ID" value="GAK51822.1"/>
    <property type="molecule type" value="Genomic_DNA"/>
</dbReference>
<evidence type="ECO:0000259" key="3">
    <source>
        <dbReference type="Pfam" id="PF13519"/>
    </source>
</evidence>